<name>A0A975L836_9ACTN</name>
<dbReference type="EMBL" id="CP074402">
    <property type="protein sequence ID" value="QVJ00765.1"/>
    <property type="molecule type" value="Genomic_DNA"/>
</dbReference>
<organism evidence="1 2">
    <name type="scientific">Nocardiopsis eucommiae</name>
    <dbReference type="NCBI Taxonomy" id="2831970"/>
    <lineage>
        <taxon>Bacteria</taxon>
        <taxon>Bacillati</taxon>
        <taxon>Actinomycetota</taxon>
        <taxon>Actinomycetes</taxon>
        <taxon>Streptosporangiales</taxon>
        <taxon>Nocardiopsidaceae</taxon>
        <taxon>Nocardiopsis</taxon>
    </lineage>
</organism>
<dbReference type="AlphaFoldDB" id="A0A975L836"/>
<sequence>MLPVQGTRLARIARILVSNAHQHSRSGLPGGTVRVILDQTLLPLPRLYVTDQGPRKATSPDYPQLNPGASTSGLAVLNHLALSWTPSWTWDGHRIQQTTVEVVLDLS</sequence>
<evidence type="ECO:0000313" key="2">
    <source>
        <dbReference type="Proteomes" id="UP000682416"/>
    </source>
</evidence>
<reference evidence="1" key="1">
    <citation type="submission" date="2021-05" db="EMBL/GenBank/DDBJ databases">
        <authorList>
            <person name="Kaiqin L."/>
            <person name="Jian G."/>
        </authorList>
    </citation>
    <scope>NUCLEOTIDE SEQUENCE</scope>
    <source>
        <strain evidence="1">HDS5</strain>
    </source>
</reference>
<dbReference type="Gene3D" id="3.30.565.10">
    <property type="entry name" value="Histidine kinase-like ATPase, C-terminal domain"/>
    <property type="match status" value="1"/>
</dbReference>
<dbReference type="KEGG" id="nec:KGD82_19935"/>
<dbReference type="SUPFAM" id="SSF55874">
    <property type="entry name" value="ATPase domain of HSP90 chaperone/DNA topoisomerase II/histidine kinase"/>
    <property type="match status" value="1"/>
</dbReference>
<dbReference type="Proteomes" id="UP000682416">
    <property type="component" value="Chromosome"/>
</dbReference>
<gene>
    <name evidence="1" type="ORF">KGD82_19935</name>
</gene>
<accession>A0A975L836</accession>
<keyword evidence="2" id="KW-1185">Reference proteome</keyword>
<evidence type="ECO:0000313" key="1">
    <source>
        <dbReference type="EMBL" id="QVJ00765.1"/>
    </source>
</evidence>
<protein>
    <submittedName>
        <fullName evidence="1">Uncharacterized protein</fullName>
    </submittedName>
</protein>
<proteinExistence type="predicted"/>
<dbReference type="InterPro" id="IPR036890">
    <property type="entry name" value="HATPase_C_sf"/>
</dbReference>